<evidence type="ECO:0000256" key="1">
    <source>
        <dbReference type="ARBA" id="ARBA00009400"/>
    </source>
</evidence>
<dbReference type="SUPFAM" id="SSF51690">
    <property type="entry name" value="Nicotinate/Quinolinate PRTase C-terminal domain-like"/>
    <property type="match status" value="1"/>
</dbReference>
<comment type="caution">
    <text evidence="8">The sequence shown here is derived from an EMBL/GenBank/DDBJ whole genome shotgun (WGS) entry which is preliminary data.</text>
</comment>
<dbReference type="AlphaFoldDB" id="A0A8I1SWK0"/>
<organism evidence="8 9">
    <name type="scientific">Thiomonas arsenitoxydans (strain DSM 22701 / CIP 110005 / 3As)</name>
    <dbReference type="NCBI Taxonomy" id="426114"/>
    <lineage>
        <taxon>Bacteria</taxon>
        <taxon>Pseudomonadati</taxon>
        <taxon>Pseudomonadota</taxon>
        <taxon>Betaproteobacteria</taxon>
        <taxon>Burkholderiales</taxon>
        <taxon>Thiomonas</taxon>
    </lineage>
</organism>
<accession>A0A8I1SWK0</accession>
<dbReference type="GO" id="GO:0004514">
    <property type="term" value="F:nicotinate-nucleotide diphosphorylase (carboxylating) activity"/>
    <property type="evidence" value="ECO:0007669"/>
    <property type="project" value="InterPro"/>
</dbReference>
<dbReference type="GO" id="GO:0009435">
    <property type="term" value="P:NAD+ biosynthetic process"/>
    <property type="evidence" value="ECO:0007669"/>
    <property type="project" value="InterPro"/>
</dbReference>
<dbReference type="InterPro" id="IPR027277">
    <property type="entry name" value="NadC/ModD"/>
</dbReference>
<proteinExistence type="inferred from homology"/>
<keyword evidence="4 5" id="KW-0808">Transferase</keyword>
<comment type="similarity">
    <text evidence="1 5">Belongs to the NadC/ModD family.</text>
</comment>
<dbReference type="InterPro" id="IPR022412">
    <property type="entry name" value="Quinolinate_PRibosylTrfase_N"/>
</dbReference>
<evidence type="ECO:0000313" key="8">
    <source>
        <dbReference type="EMBL" id="MBN8743679.1"/>
    </source>
</evidence>
<dbReference type="FunFam" id="3.20.20.70:FF:000030">
    <property type="entry name" value="Nicotinate-nucleotide pyrophosphorylase, carboxylating"/>
    <property type="match status" value="1"/>
</dbReference>
<evidence type="ECO:0000259" key="6">
    <source>
        <dbReference type="Pfam" id="PF01729"/>
    </source>
</evidence>
<dbReference type="InterPro" id="IPR006242">
    <property type="entry name" value="ModD"/>
</dbReference>
<dbReference type="PANTHER" id="PTHR32179">
    <property type="entry name" value="NICOTINATE-NUCLEOTIDE PYROPHOSPHORYLASE [CARBOXYLATING]"/>
    <property type="match status" value="1"/>
</dbReference>
<evidence type="ECO:0000256" key="4">
    <source>
        <dbReference type="ARBA" id="ARBA00022679"/>
    </source>
</evidence>
<dbReference type="Gene3D" id="3.20.20.70">
    <property type="entry name" value="Aldolase class I"/>
    <property type="match status" value="1"/>
</dbReference>
<dbReference type="GO" id="GO:0034213">
    <property type="term" value="P:quinolinate catabolic process"/>
    <property type="evidence" value="ECO:0007669"/>
    <property type="project" value="TreeGrafter"/>
</dbReference>
<dbReference type="Proteomes" id="UP000664800">
    <property type="component" value="Unassembled WGS sequence"/>
</dbReference>
<dbReference type="InterPro" id="IPR013785">
    <property type="entry name" value="Aldolase_TIM"/>
</dbReference>
<dbReference type="Pfam" id="PF02749">
    <property type="entry name" value="QRPTase_N"/>
    <property type="match status" value="1"/>
</dbReference>
<dbReference type="PIRSF" id="PIRSF006250">
    <property type="entry name" value="NadC_ModD"/>
    <property type="match status" value="1"/>
</dbReference>
<dbReference type="RefSeq" id="WP_276728760.1">
    <property type="nucleotide sequence ID" value="NZ_JAFKMR010000013.1"/>
</dbReference>
<dbReference type="SUPFAM" id="SSF54675">
    <property type="entry name" value="Nicotinate/Quinolinate PRTase N-terminal domain-like"/>
    <property type="match status" value="1"/>
</dbReference>
<name>A0A8I1SWK0_THIA3</name>
<dbReference type="Gene3D" id="3.90.1170.20">
    <property type="entry name" value="Quinolinate phosphoribosyl transferase, N-terminal domain"/>
    <property type="match status" value="1"/>
</dbReference>
<dbReference type="PANTHER" id="PTHR32179:SF4">
    <property type="entry name" value="PYROPHOSPHORYLASE MODD-RELATED"/>
    <property type="match status" value="1"/>
</dbReference>
<dbReference type="InterPro" id="IPR036068">
    <property type="entry name" value="Nicotinate_pribotase-like_C"/>
</dbReference>
<dbReference type="InterPro" id="IPR037128">
    <property type="entry name" value="Quinolinate_PRibosylTase_N_sf"/>
</dbReference>
<keyword evidence="3 5" id="KW-0328">Glycosyltransferase</keyword>
<evidence type="ECO:0000259" key="7">
    <source>
        <dbReference type="Pfam" id="PF02749"/>
    </source>
</evidence>
<dbReference type="InterPro" id="IPR002638">
    <property type="entry name" value="Quinolinate_PRibosylTrfase_C"/>
</dbReference>
<reference evidence="8" key="1">
    <citation type="submission" date="2021-02" db="EMBL/GenBank/DDBJ databases">
        <title>Thiocyanate and organic carbon inputs drive convergent selection for specific autotrophic Afipia and Thiobacillus strains within complex microbiomes.</title>
        <authorList>
            <person name="Huddy R.J."/>
            <person name="Sachdeva R."/>
            <person name="Kadzinga F."/>
            <person name="Kantor R.S."/>
            <person name="Harrison S.T.L."/>
            <person name="Banfield J.F."/>
        </authorList>
    </citation>
    <scope>NUCLEOTIDE SEQUENCE</scope>
    <source>
        <strain evidence="8">SCN18_13_7_16_R3_B_64_19</strain>
    </source>
</reference>
<evidence type="ECO:0000256" key="5">
    <source>
        <dbReference type="PIRNR" id="PIRNR006250"/>
    </source>
</evidence>
<dbReference type="Pfam" id="PF01729">
    <property type="entry name" value="QRPTase_C"/>
    <property type="match status" value="1"/>
</dbReference>
<feature type="domain" description="Quinolinate phosphoribosyl transferase N-terminal" evidence="7">
    <location>
        <begin position="21"/>
        <end position="103"/>
    </location>
</feature>
<evidence type="ECO:0000313" key="9">
    <source>
        <dbReference type="Proteomes" id="UP000664800"/>
    </source>
</evidence>
<feature type="domain" description="Quinolinate phosphoribosyl transferase C-terminal" evidence="6">
    <location>
        <begin position="106"/>
        <end position="273"/>
    </location>
</feature>
<dbReference type="NCBIfam" id="TIGR01334">
    <property type="entry name" value="modD"/>
    <property type="match status" value="1"/>
</dbReference>
<protein>
    <recommendedName>
        <fullName evidence="2">Putative pyrophosphorylase ModD</fullName>
    </recommendedName>
</protein>
<dbReference type="EMBL" id="JAFKMR010000013">
    <property type="protein sequence ID" value="MBN8743679.1"/>
    <property type="molecule type" value="Genomic_DNA"/>
</dbReference>
<dbReference type="GO" id="GO:0005737">
    <property type="term" value="C:cytoplasm"/>
    <property type="evidence" value="ECO:0007669"/>
    <property type="project" value="TreeGrafter"/>
</dbReference>
<evidence type="ECO:0000256" key="3">
    <source>
        <dbReference type="ARBA" id="ARBA00022676"/>
    </source>
</evidence>
<evidence type="ECO:0000256" key="2">
    <source>
        <dbReference type="ARBA" id="ARBA00019205"/>
    </source>
</evidence>
<gene>
    <name evidence="8" type="primary">modD</name>
    <name evidence="8" type="ORF">J0I24_05160</name>
</gene>
<sequence>MMYFTQADIDQLILEDLPLHDETTRALALPDVPGSLTYCARQPGVLAGLAPLLRLAQSLGLRPEPLAADGDATAPGQAVLRVQGNAHALHMAWKQGMNLLEYLGGIASATRQMVDAARAGNPRIQVAGTRKAHPGARKLQHYAVLCGGGMVHRAGLSETILVFAQHRAFLPDLDAAQLVARAKAHSPEKFVLIEAESADDALVAARAGADGVQLDKMSPEQLTALVPQLRALQPRLTINAAGGIRPDNAAAFAASGVDVLVTSSLYNAKAADFGAVMQRL</sequence>